<sequence length="49" mass="5942">MWLLIDQASIRLGISRRTIQRKVSRQTIRSKKNGNRRYVWVDPLFLRKS</sequence>
<reference evidence="1" key="1">
    <citation type="submission" date="2018-05" db="EMBL/GenBank/DDBJ databases">
        <authorList>
            <person name="Lanie J.A."/>
            <person name="Ng W.-L."/>
            <person name="Kazmierczak K.M."/>
            <person name="Andrzejewski T.M."/>
            <person name="Davidsen T.M."/>
            <person name="Wayne K.J."/>
            <person name="Tettelin H."/>
            <person name="Glass J.I."/>
            <person name="Rusch D."/>
            <person name="Podicherti R."/>
            <person name="Tsui H.-C.T."/>
            <person name="Winkler M.E."/>
        </authorList>
    </citation>
    <scope>NUCLEOTIDE SEQUENCE</scope>
</reference>
<accession>A0A382GPN1</accession>
<name>A0A382GPN1_9ZZZZ</name>
<evidence type="ECO:0000313" key="1">
    <source>
        <dbReference type="EMBL" id="SVB76553.1"/>
    </source>
</evidence>
<dbReference type="AlphaFoldDB" id="A0A382GPN1"/>
<dbReference type="EMBL" id="UINC01056476">
    <property type="protein sequence ID" value="SVB76553.1"/>
    <property type="molecule type" value="Genomic_DNA"/>
</dbReference>
<protein>
    <recommendedName>
        <fullName evidence="2">Helix-turn-helix domain-containing protein</fullName>
    </recommendedName>
</protein>
<evidence type="ECO:0008006" key="2">
    <source>
        <dbReference type="Google" id="ProtNLM"/>
    </source>
</evidence>
<gene>
    <name evidence="1" type="ORF">METZ01_LOCUS229407</name>
</gene>
<organism evidence="1">
    <name type="scientific">marine metagenome</name>
    <dbReference type="NCBI Taxonomy" id="408172"/>
    <lineage>
        <taxon>unclassified sequences</taxon>
        <taxon>metagenomes</taxon>
        <taxon>ecological metagenomes</taxon>
    </lineage>
</organism>
<proteinExistence type="predicted"/>